<evidence type="ECO:0000313" key="9">
    <source>
        <dbReference type="Proteomes" id="UP001231189"/>
    </source>
</evidence>
<name>A0AAD8TEN4_LOLMU</name>
<dbReference type="CDD" id="cd00028">
    <property type="entry name" value="B_lectin"/>
    <property type="match status" value="1"/>
</dbReference>
<gene>
    <name evidence="8" type="ORF">QYE76_042127</name>
</gene>
<dbReference type="AlphaFoldDB" id="A0AAD8TEN4"/>
<evidence type="ECO:0000256" key="1">
    <source>
        <dbReference type="ARBA" id="ARBA00004479"/>
    </source>
</evidence>
<organism evidence="8 9">
    <name type="scientific">Lolium multiflorum</name>
    <name type="common">Italian ryegrass</name>
    <name type="synonym">Lolium perenne subsp. multiflorum</name>
    <dbReference type="NCBI Taxonomy" id="4521"/>
    <lineage>
        <taxon>Eukaryota</taxon>
        <taxon>Viridiplantae</taxon>
        <taxon>Streptophyta</taxon>
        <taxon>Embryophyta</taxon>
        <taxon>Tracheophyta</taxon>
        <taxon>Spermatophyta</taxon>
        <taxon>Magnoliopsida</taxon>
        <taxon>Liliopsida</taxon>
        <taxon>Poales</taxon>
        <taxon>Poaceae</taxon>
        <taxon>BOP clade</taxon>
        <taxon>Pooideae</taxon>
        <taxon>Poodae</taxon>
        <taxon>Poeae</taxon>
        <taxon>Poeae Chloroplast Group 2 (Poeae type)</taxon>
        <taxon>Loliodinae</taxon>
        <taxon>Loliinae</taxon>
        <taxon>Lolium</taxon>
    </lineage>
</organism>
<evidence type="ECO:0000313" key="8">
    <source>
        <dbReference type="EMBL" id="KAK1681279.1"/>
    </source>
</evidence>
<dbReference type="Gene3D" id="2.90.10.10">
    <property type="entry name" value="Bulb-type lectin domain"/>
    <property type="match status" value="1"/>
</dbReference>
<protein>
    <recommendedName>
        <fullName evidence="2">non-specific serine/threonine protein kinase</fullName>
        <ecNumber evidence="2">2.7.11.1</ecNumber>
    </recommendedName>
</protein>
<keyword evidence="3" id="KW-0675">Receptor</keyword>
<comment type="catalytic activity">
    <reaction evidence="5">
        <text>L-seryl-[protein] + ATP = O-phospho-L-seryl-[protein] + ADP + H(+)</text>
        <dbReference type="Rhea" id="RHEA:17989"/>
        <dbReference type="Rhea" id="RHEA-COMP:9863"/>
        <dbReference type="Rhea" id="RHEA-COMP:11604"/>
        <dbReference type="ChEBI" id="CHEBI:15378"/>
        <dbReference type="ChEBI" id="CHEBI:29999"/>
        <dbReference type="ChEBI" id="CHEBI:30616"/>
        <dbReference type="ChEBI" id="CHEBI:83421"/>
        <dbReference type="ChEBI" id="CHEBI:456216"/>
        <dbReference type="EC" id="2.7.11.1"/>
    </reaction>
</comment>
<evidence type="ECO:0000256" key="3">
    <source>
        <dbReference type="ARBA" id="ARBA00023170"/>
    </source>
</evidence>
<dbReference type="InterPro" id="IPR036426">
    <property type="entry name" value="Bulb-type_lectin_dom_sf"/>
</dbReference>
<dbReference type="PANTHER" id="PTHR32444">
    <property type="entry name" value="BULB-TYPE LECTIN DOMAIN-CONTAINING PROTEIN"/>
    <property type="match status" value="1"/>
</dbReference>
<feature type="signal peptide" evidence="6">
    <location>
        <begin position="1"/>
        <end position="22"/>
    </location>
</feature>
<dbReference type="FunFam" id="2.90.10.10:FF:000011">
    <property type="entry name" value="Serine/threonine-protein kinase"/>
    <property type="match status" value="1"/>
</dbReference>
<keyword evidence="6" id="KW-0732">Signal</keyword>
<reference evidence="8" key="1">
    <citation type="submission" date="2023-07" db="EMBL/GenBank/DDBJ databases">
        <title>A chromosome-level genome assembly of Lolium multiflorum.</title>
        <authorList>
            <person name="Chen Y."/>
            <person name="Copetti D."/>
            <person name="Kolliker R."/>
            <person name="Studer B."/>
        </authorList>
    </citation>
    <scope>NUCLEOTIDE SEQUENCE</scope>
    <source>
        <strain evidence="8">02402/16</strain>
        <tissue evidence="8">Leaf</tissue>
    </source>
</reference>
<dbReference type="PANTHER" id="PTHR32444:SF231">
    <property type="entry name" value="OS11G0208700 PROTEIN"/>
    <property type="match status" value="1"/>
</dbReference>
<comment type="subcellular location">
    <subcellularLocation>
        <location evidence="1">Membrane</location>
        <topology evidence="1">Single-pass type I membrane protein</topology>
    </subcellularLocation>
</comment>
<dbReference type="EC" id="2.7.11.1" evidence="2"/>
<comment type="caution">
    <text evidence="8">The sequence shown here is derived from an EMBL/GenBank/DDBJ whole genome shotgun (WGS) entry which is preliminary data.</text>
</comment>
<dbReference type="GO" id="GO:0016020">
    <property type="term" value="C:membrane"/>
    <property type="evidence" value="ECO:0007669"/>
    <property type="project" value="UniProtKB-SubCell"/>
</dbReference>
<dbReference type="SUPFAM" id="SSF51110">
    <property type="entry name" value="alpha-D-mannose-specific plant lectins"/>
    <property type="match status" value="1"/>
</dbReference>
<dbReference type="PROSITE" id="PS50927">
    <property type="entry name" value="BULB_LECTIN"/>
    <property type="match status" value="1"/>
</dbReference>
<evidence type="ECO:0000256" key="2">
    <source>
        <dbReference type="ARBA" id="ARBA00012513"/>
    </source>
</evidence>
<dbReference type="GO" id="GO:0051707">
    <property type="term" value="P:response to other organism"/>
    <property type="evidence" value="ECO:0007669"/>
    <property type="project" value="UniProtKB-ARBA"/>
</dbReference>
<evidence type="ECO:0000259" key="7">
    <source>
        <dbReference type="PROSITE" id="PS50927"/>
    </source>
</evidence>
<evidence type="ECO:0000256" key="5">
    <source>
        <dbReference type="ARBA" id="ARBA00048679"/>
    </source>
</evidence>
<dbReference type="GO" id="GO:0004674">
    <property type="term" value="F:protein serine/threonine kinase activity"/>
    <property type="evidence" value="ECO:0007669"/>
    <property type="project" value="UniProtKB-EC"/>
</dbReference>
<dbReference type="EMBL" id="JAUUTY010000002">
    <property type="protein sequence ID" value="KAK1681279.1"/>
    <property type="molecule type" value="Genomic_DNA"/>
</dbReference>
<accession>A0AAD8TEN4</accession>
<proteinExistence type="predicted"/>
<sequence>MPPLCTLLLGLLLLHTPHWCISAAVNDDTLAAGKVLAVSGKLVSRNGKFALGFFQPATSTIISKSSHNATSSSWYLGIWFNKIPVFTTVWVANRDQPITNTNLNLTQLEVSSDCNLVIVNHAGDTESIVWSTQIVNNRTQSSSINNTCVAVLLNTGNLVLTATESPSSSNQLLWQSFDYPTDVVLPGAKFGRNKVTGLNRQPISRKSLIDPGLGAYSIELDTTGIVLKRRNPSVVYWNWASSRTSSLNLIPILKSILDLDPRTKGVFLGIAFAASRGTHVTDLTFVGFSRASRRQSFLSASSVFTGTLINKHCFVCFIFTGLFTVRSTFFG</sequence>
<dbReference type="InterPro" id="IPR001480">
    <property type="entry name" value="Bulb-type_lectin_dom"/>
</dbReference>
<evidence type="ECO:0000256" key="6">
    <source>
        <dbReference type="SAM" id="SignalP"/>
    </source>
</evidence>
<keyword evidence="9" id="KW-1185">Reference proteome</keyword>
<evidence type="ECO:0000256" key="4">
    <source>
        <dbReference type="ARBA" id="ARBA00047899"/>
    </source>
</evidence>
<comment type="catalytic activity">
    <reaction evidence="4">
        <text>L-threonyl-[protein] + ATP = O-phospho-L-threonyl-[protein] + ADP + H(+)</text>
        <dbReference type="Rhea" id="RHEA:46608"/>
        <dbReference type="Rhea" id="RHEA-COMP:11060"/>
        <dbReference type="Rhea" id="RHEA-COMP:11605"/>
        <dbReference type="ChEBI" id="CHEBI:15378"/>
        <dbReference type="ChEBI" id="CHEBI:30013"/>
        <dbReference type="ChEBI" id="CHEBI:30616"/>
        <dbReference type="ChEBI" id="CHEBI:61977"/>
        <dbReference type="ChEBI" id="CHEBI:456216"/>
        <dbReference type="EC" id="2.7.11.1"/>
    </reaction>
</comment>
<feature type="domain" description="Bulb-type lectin" evidence="7">
    <location>
        <begin position="27"/>
        <end position="173"/>
    </location>
</feature>
<dbReference type="Proteomes" id="UP001231189">
    <property type="component" value="Unassembled WGS sequence"/>
</dbReference>
<feature type="chain" id="PRO_5042259411" description="non-specific serine/threonine protein kinase" evidence="6">
    <location>
        <begin position="23"/>
        <end position="331"/>
    </location>
</feature>
<dbReference type="SMART" id="SM00108">
    <property type="entry name" value="B_lectin"/>
    <property type="match status" value="1"/>
</dbReference>
<dbReference type="Pfam" id="PF01453">
    <property type="entry name" value="B_lectin"/>
    <property type="match status" value="1"/>
</dbReference>